<feature type="chain" id="PRO_5039552704" evidence="5">
    <location>
        <begin position="20"/>
        <end position="267"/>
    </location>
</feature>
<feature type="signal peptide" evidence="5">
    <location>
        <begin position="1"/>
        <end position="19"/>
    </location>
</feature>
<gene>
    <name evidence="6" type="ORF">HMPREF9498_02157</name>
</gene>
<dbReference type="PANTHER" id="PTHR24173">
    <property type="entry name" value="ANKYRIN REPEAT CONTAINING"/>
    <property type="match status" value="1"/>
</dbReference>
<dbReference type="Gene3D" id="1.25.40.20">
    <property type="entry name" value="Ankyrin repeat-containing domain"/>
    <property type="match status" value="1"/>
</dbReference>
<dbReference type="SMART" id="SM00248">
    <property type="entry name" value="ANK"/>
    <property type="match status" value="4"/>
</dbReference>
<keyword evidence="1" id="KW-0677">Repeat</keyword>
<name>A0A125W4N3_ENTFL</name>
<dbReference type="Proteomes" id="UP000004846">
    <property type="component" value="Unassembled WGS sequence"/>
</dbReference>
<dbReference type="EMBL" id="AEBR01000071">
    <property type="protein sequence ID" value="EFM82223.1"/>
    <property type="molecule type" value="Genomic_DNA"/>
</dbReference>
<evidence type="ECO:0000256" key="2">
    <source>
        <dbReference type="ARBA" id="ARBA00023043"/>
    </source>
</evidence>
<evidence type="ECO:0000256" key="1">
    <source>
        <dbReference type="ARBA" id="ARBA00022737"/>
    </source>
</evidence>
<dbReference type="PROSITE" id="PS51257">
    <property type="entry name" value="PROKAR_LIPOPROTEIN"/>
    <property type="match status" value="1"/>
</dbReference>
<dbReference type="InterPro" id="IPR036770">
    <property type="entry name" value="Ankyrin_rpt-contain_sf"/>
</dbReference>
<evidence type="ECO:0000313" key="6">
    <source>
        <dbReference type="EMBL" id="EFM82223.1"/>
    </source>
</evidence>
<sequence>MNKKILMGLLSVVTIPLLAACQGGETPSAASKNSQTVTTQSSAKTESTSTTRSVAQTTSKEEVKEPMKTYEVGALLEAANQRDTKKVKEILQDTTYQVDEVDTEGNTPLNIAVHNNDIEIAKALIDRDADINLQNSISDSPYLYAGAQGRTEILAYMLKNATPDLTKHNRYGGNALIPAAEKGHIDNVKLLLEDGREDIDFQNDFGYTALIEAVGLREGNQLYQDIVKLLMENGADQSIKDNSGRTAMDYANQKGYTEISKILAQYN</sequence>
<dbReference type="RefSeq" id="WP_002364973.1">
    <property type="nucleotide sequence ID" value="NZ_GL454468.1"/>
</dbReference>
<feature type="region of interest" description="Disordered" evidence="4">
    <location>
        <begin position="24"/>
        <end position="64"/>
    </location>
</feature>
<protein>
    <submittedName>
        <fullName evidence="6">Ankyrin repeat protein</fullName>
    </submittedName>
</protein>
<evidence type="ECO:0000313" key="7">
    <source>
        <dbReference type="Proteomes" id="UP000004846"/>
    </source>
</evidence>
<feature type="compositionally biased region" description="Polar residues" evidence="4">
    <location>
        <begin position="28"/>
        <end position="58"/>
    </location>
</feature>
<dbReference type="InterPro" id="IPR002110">
    <property type="entry name" value="Ankyrin_rpt"/>
</dbReference>
<comment type="caution">
    <text evidence="6">The sequence shown here is derived from an EMBL/GenBank/DDBJ whole genome shotgun (WGS) entry which is preliminary data.</text>
</comment>
<reference evidence="7" key="1">
    <citation type="submission" date="2010-07" db="EMBL/GenBank/DDBJ databases">
        <authorList>
            <person name="Weinstock G."/>
            <person name="Sodergren E."/>
            <person name="Clifton S."/>
            <person name="Fulton L."/>
            <person name="Fulton B."/>
            <person name="Courtney L."/>
            <person name="Fronick C."/>
            <person name="Harrison M."/>
            <person name="Strong C."/>
            <person name="Farmer C."/>
            <person name="Delahaunty K."/>
            <person name="Markovic C."/>
            <person name="Hall O."/>
            <person name="Minx P."/>
            <person name="Tomlinson C."/>
            <person name="Mitreva M."/>
            <person name="Hou S."/>
            <person name="Chen J."/>
            <person name="Wollam A."/>
            <person name="Pepin K.H."/>
            <person name="Johnson M."/>
            <person name="Bhonagiri V."/>
            <person name="Zhang X."/>
            <person name="Suruliraj S."/>
            <person name="Warren W."/>
            <person name="Chinwalla A."/>
            <person name="Mardis E.R."/>
            <person name="Wilson R.K."/>
        </authorList>
    </citation>
    <scope>NUCLEOTIDE SEQUENCE [LARGE SCALE GENOMIC DNA]</scope>
    <source>
        <strain evidence="7">TX4248</strain>
    </source>
</reference>
<evidence type="ECO:0000256" key="3">
    <source>
        <dbReference type="PROSITE-ProRule" id="PRU00023"/>
    </source>
</evidence>
<dbReference type="Pfam" id="PF12796">
    <property type="entry name" value="Ank_2"/>
    <property type="match status" value="2"/>
</dbReference>
<dbReference type="HOGENOM" id="CLU_000134_18_13_9"/>
<dbReference type="PANTHER" id="PTHR24173:SF74">
    <property type="entry name" value="ANKYRIN REPEAT DOMAIN-CONTAINING PROTEIN 16"/>
    <property type="match status" value="1"/>
</dbReference>
<evidence type="ECO:0000256" key="5">
    <source>
        <dbReference type="SAM" id="SignalP"/>
    </source>
</evidence>
<organism evidence="6 7">
    <name type="scientific">Enterococcus faecalis TX4248</name>
    <dbReference type="NCBI Taxonomy" id="749495"/>
    <lineage>
        <taxon>Bacteria</taxon>
        <taxon>Bacillati</taxon>
        <taxon>Bacillota</taxon>
        <taxon>Bacilli</taxon>
        <taxon>Lactobacillales</taxon>
        <taxon>Enterococcaceae</taxon>
        <taxon>Enterococcus</taxon>
    </lineage>
</organism>
<keyword evidence="5" id="KW-0732">Signal</keyword>
<keyword evidence="2 3" id="KW-0040">ANK repeat</keyword>
<dbReference type="PROSITE" id="PS50297">
    <property type="entry name" value="ANK_REP_REGION"/>
    <property type="match status" value="1"/>
</dbReference>
<dbReference type="AlphaFoldDB" id="A0A125W4N3"/>
<dbReference type="SUPFAM" id="SSF48403">
    <property type="entry name" value="Ankyrin repeat"/>
    <property type="match status" value="1"/>
</dbReference>
<feature type="repeat" description="ANK" evidence="3">
    <location>
        <begin position="205"/>
        <end position="242"/>
    </location>
</feature>
<feature type="repeat" description="ANK" evidence="3">
    <location>
        <begin position="104"/>
        <end position="136"/>
    </location>
</feature>
<proteinExistence type="predicted"/>
<evidence type="ECO:0000256" key="4">
    <source>
        <dbReference type="SAM" id="MobiDB-lite"/>
    </source>
</evidence>
<dbReference type="PROSITE" id="PS50088">
    <property type="entry name" value="ANK_REPEAT"/>
    <property type="match status" value="2"/>
</dbReference>
<accession>A0A125W4N3</accession>
<dbReference type="PRINTS" id="PR01415">
    <property type="entry name" value="ANKYRIN"/>
</dbReference>